<comment type="caution">
    <text evidence="3">The sequence shown here is derived from an EMBL/GenBank/DDBJ whole genome shotgun (WGS) entry which is preliminary data.</text>
</comment>
<evidence type="ECO:0000256" key="2">
    <source>
        <dbReference type="SAM" id="SignalP"/>
    </source>
</evidence>
<proteinExistence type="predicted"/>
<evidence type="ECO:0000313" key="3">
    <source>
        <dbReference type="EMBL" id="MCD9098924.1"/>
    </source>
</evidence>
<evidence type="ECO:0000256" key="1">
    <source>
        <dbReference type="SAM" id="MobiDB-lite"/>
    </source>
</evidence>
<evidence type="ECO:0000313" key="4">
    <source>
        <dbReference type="Proteomes" id="UP001430360"/>
    </source>
</evidence>
<dbReference type="RefSeq" id="WP_232138360.1">
    <property type="nucleotide sequence ID" value="NZ_CP089507.1"/>
</dbReference>
<keyword evidence="2" id="KW-0732">Signal</keyword>
<gene>
    <name evidence="3" type="ORF">LTT95_18515</name>
</gene>
<name>A0ABS8UIN3_9GAMM</name>
<protein>
    <submittedName>
        <fullName evidence="3">Uncharacterized protein</fullName>
    </submittedName>
</protein>
<organism evidence="3 4">
    <name type="scientific">Luteimonas fraxinea</name>
    <dbReference type="NCBI Taxonomy" id="2901869"/>
    <lineage>
        <taxon>Bacteria</taxon>
        <taxon>Pseudomonadati</taxon>
        <taxon>Pseudomonadota</taxon>
        <taxon>Gammaproteobacteria</taxon>
        <taxon>Lysobacterales</taxon>
        <taxon>Lysobacteraceae</taxon>
        <taxon>Luteimonas</taxon>
    </lineage>
</organism>
<feature type="compositionally biased region" description="Basic and acidic residues" evidence="1">
    <location>
        <begin position="69"/>
        <end position="90"/>
    </location>
</feature>
<sequence>MTRSRSGVPAQQRALGPRRTGRLAMVLLCASAPLSLAMAQYDPGATLDLGMGYGQNALSQSAMRNTSENLRDSERRKDDDYAGSGKSRDAHLAELRGEYARRVAADGAASANAWASEMGRRDARAERD</sequence>
<reference evidence="3" key="2">
    <citation type="journal article" date="2022" name="Syst. Appl. Microbiol.">
        <title>Physiological and genomic characterisation of Luteimonas fraxinea sp. nov., a bacterial species associated with trees tolerant to ash dieback.</title>
        <authorList>
            <person name="Ulrich K."/>
            <person name="Becker R."/>
            <person name="Behrendt U."/>
            <person name="Kube M."/>
            <person name="Schneck V."/>
            <person name="Ulrich A."/>
        </authorList>
    </citation>
    <scope>NUCLEOTIDE SEQUENCE</scope>
    <source>
        <strain evidence="3">A1P009</strain>
    </source>
</reference>
<feature type="signal peptide" evidence="2">
    <location>
        <begin position="1"/>
        <end position="39"/>
    </location>
</feature>
<feature type="compositionally biased region" description="Polar residues" evidence="1">
    <location>
        <begin position="59"/>
        <end position="68"/>
    </location>
</feature>
<feature type="chain" id="PRO_5045404635" evidence="2">
    <location>
        <begin position="40"/>
        <end position="128"/>
    </location>
</feature>
<accession>A0ABS8UIN3</accession>
<keyword evidence="4" id="KW-1185">Reference proteome</keyword>
<dbReference type="Proteomes" id="UP001430360">
    <property type="component" value="Unassembled WGS sequence"/>
</dbReference>
<feature type="region of interest" description="Disordered" evidence="1">
    <location>
        <begin position="59"/>
        <end position="90"/>
    </location>
</feature>
<reference evidence="3" key="1">
    <citation type="submission" date="2021-12" db="EMBL/GenBank/DDBJ databases">
        <authorList>
            <person name="Ulrich A."/>
        </authorList>
    </citation>
    <scope>NUCLEOTIDE SEQUENCE</scope>
    <source>
        <strain evidence="3">A1P009</strain>
    </source>
</reference>
<dbReference type="EMBL" id="JAJQKU010000010">
    <property type="protein sequence ID" value="MCD9098924.1"/>
    <property type="molecule type" value="Genomic_DNA"/>
</dbReference>